<name>A0A934K018_9GAMM</name>
<organism evidence="1 2">
    <name type="scientific">Marinomonas transparens</name>
    <dbReference type="NCBI Taxonomy" id="2795388"/>
    <lineage>
        <taxon>Bacteria</taxon>
        <taxon>Pseudomonadati</taxon>
        <taxon>Pseudomonadota</taxon>
        <taxon>Gammaproteobacteria</taxon>
        <taxon>Oceanospirillales</taxon>
        <taxon>Oceanospirillaceae</taxon>
        <taxon>Marinomonas</taxon>
    </lineage>
</organism>
<sequence>MRGNVNIVNSPDDLAVSQMTREQIINMVTITVRRDAAAYPEDYDTNLKEDDEGYIEPDYVYEEMIDQAALDRFGITI</sequence>
<keyword evidence="2" id="KW-1185">Reference proteome</keyword>
<accession>A0A934K018</accession>
<dbReference type="Proteomes" id="UP000628710">
    <property type="component" value="Unassembled WGS sequence"/>
</dbReference>
<evidence type="ECO:0000313" key="1">
    <source>
        <dbReference type="EMBL" id="MBJ7540027.1"/>
    </source>
</evidence>
<dbReference type="EMBL" id="JAEMNX010000045">
    <property type="protein sequence ID" value="MBJ7540027.1"/>
    <property type="molecule type" value="Genomic_DNA"/>
</dbReference>
<comment type="caution">
    <text evidence="1">The sequence shown here is derived from an EMBL/GenBank/DDBJ whole genome shotgun (WGS) entry which is preliminary data.</text>
</comment>
<protein>
    <submittedName>
        <fullName evidence="1">Uncharacterized protein</fullName>
    </submittedName>
</protein>
<gene>
    <name evidence="1" type="ORF">I8J31_20370</name>
</gene>
<dbReference type="AlphaFoldDB" id="A0A934K018"/>
<evidence type="ECO:0000313" key="2">
    <source>
        <dbReference type="Proteomes" id="UP000628710"/>
    </source>
</evidence>
<proteinExistence type="predicted"/>
<dbReference type="RefSeq" id="WP_199470420.1">
    <property type="nucleotide sequence ID" value="NZ_JAEMNX010000045.1"/>
</dbReference>
<reference evidence="1" key="1">
    <citation type="submission" date="2020-12" db="EMBL/GenBank/DDBJ databases">
        <title>Marinomonas arctica sp. nov., a psychrotolerant bacterium isolated from the Arctic.</title>
        <authorList>
            <person name="Zhang Y."/>
        </authorList>
    </citation>
    <scope>NUCLEOTIDE SEQUENCE</scope>
    <source>
        <strain evidence="1">C1424</strain>
    </source>
</reference>